<dbReference type="PROSITE" id="PS50850">
    <property type="entry name" value="MFS"/>
    <property type="match status" value="1"/>
</dbReference>
<dbReference type="RefSeq" id="XP_025595001.1">
    <property type="nucleotide sequence ID" value="XM_025743773.1"/>
</dbReference>
<feature type="transmembrane region" description="Helical" evidence="7">
    <location>
        <begin position="391"/>
        <end position="410"/>
    </location>
</feature>
<reference evidence="9 10" key="1">
    <citation type="journal article" date="2018" name="Mol. Biol. Evol.">
        <title>Broad Genomic Sampling Reveals a Smut Pathogenic Ancestry of the Fungal Clade Ustilaginomycotina.</title>
        <authorList>
            <person name="Kijpornyongpan T."/>
            <person name="Mondo S.J."/>
            <person name="Barry K."/>
            <person name="Sandor L."/>
            <person name="Lee J."/>
            <person name="Lipzen A."/>
            <person name="Pangilinan J."/>
            <person name="LaButti K."/>
            <person name="Hainaut M."/>
            <person name="Henrissat B."/>
            <person name="Grigoriev I.V."/>
            <person name="Spatafora J.W."/>
            <person name="Aime M.C."/>
        </authorList>
    </citation>
    <scope>NUCLEOTIDE SEQUENCE [LARGE SCALE GENOMIC DNA]</scope>
    <source>
        <strain evidence="9 10">MCA 4186</strain>
    </source>
</reference>
<feature type="transmembrane region" description="Helical" evidence="7">
    <location>
        <begin position="69"/>
        <end position="86"/>
    </location>
</feature>
<feature type="transmembrane region" description="Helical" evidence="7">
    <location>
        <begin position="326"/>
        <end position="347"/>
    </location>
</feature>
<evidence type="ECO:0000256" key="4">
    <source>
        <dbReference type="ARBA" id="ARBA00022989"/>
    </source>
</evidence>
<dbReference type="InterPro" id="IPR036259">
    <property type="entry name" value="MFS_trans_sf"/>
</dbReference>
<dbReference type="FunFam" id="1.20.1250.20:FF:000013">
    <property type="entry name" value="MFS general substrate transporter"/>
    <property type="match status" value="1"/>
</dbReference>
<feature type="compositionally biased region" description="Low complexity" evidence="6">
    <location>
        <begin position="22"/>
        <end position="34"/>
    </location>
</feature>
<name>A0A316Z002_9BASI</name>
<keyword evidence="2" id="KW-0813">Transport</keyword>
<dbReference type="GO" id="GO:0022857">
    <property type="term" value="F:transmembrane transporter activity"/>
    <property type="evidence" value="ECO:0007669"/>
    <property type="project" value="InterPro"/>
</dbReference>
<dbReference type="Gene3D" id="1.20.1250.20">
    <property type="entry name" value="MFS general substrate transporter like domains"/>
    <property type="match status" value="2"/>
</dbReference>
<sequence length="557" mass="61292">MSHELAPAHTRTSDDDKKEAGRGATASPAAGSASERADDAHLGGAHGEAVDREHRWWSMEEDRRVRRKLDVRILPILFITYLLAALDRSNIGNARTAGMNKDLGISSPQFQWLLTMFYIGYALFQWLLLALKILPPSRWMAGCVFVWGVASVLQSTATGWSGLMACRFFLGVAEAGFGTAVALYYSFFYPKEEIGIRFAIFLTSSALGSCIAGSIAYGIQQTRTAVEPWRLLFIVEGLPTIIVAFIVLFFLPDSIASASFLTPRERSIAEARLFRETVDRSAAARLDEHAGAGEQKQKFSALRAIKADVAAKLDFSNAKGALLDPMAWTSAILLFIVNVSYSSVPVYLPTFINELGYTSIRSQGLSAPPYLVAWIMALAIVYVSDRLMVRGVFVCGMFCVGIAGYVMLAVSENVHVRYGATYLVVLSLFTDIPLIYMLNIHNSVGESRRGVALVALGVIGQCGPFLGVRLFPDADKPLYRKGMWTSTGILIGGAAISATASLLLWMRNRRRDAAQAALERSEGYAVEKRADPDDERWRQKLDVARRGEASIYFRYQV</sequence>
<dbReference type="InterPro" id="IPR011701">
    <property type="entry name" value="MFS"/>
</dbReference>
<feature type="transmembrane region" description="Helical" evidence="7">
    <location>
        <begin position="483"/>
        <end position="505"/>
    </location>
</feature>
<dbReference type="SUPFAM" id="SSF103473">
    <property type="entry name" value="MFS general substrate transporter"/>
    <property type="match status" value="1"/>
</dbReference>
<dbReference type="GeneID" id="37271317"/>
<dbReference type="FunFam" id="1.20.1250.20:FF:000018">
    <property type="entry name" value="MFS transporter permease"/>
    <property type="match status" value="1"/>
</dbReference>
<accession>A0A316Z002</accession>
<dbReference type="InterPro" id="IPR020846">
    <property type="entry name" value="MFS_dom"/>
</dbReference>
<protein>
    <submittedName>
        <fullName evidence="9">MFS general substrate transporter</fullName>
    </submittedName>
</protein>
<feature type="region of interest" description="Disordered" evidence="6">
    <location>
        <begin position="1"/>
        <end position="42"/>
    </location>
</feature>
<dbReference type="PANTHER" id="PTHR43791:SF36">
    <property type="entry name" value="TRANSPORTER, PUTATIVE (AFU_ORTHOLOGUE AFUA_6G08340)-RELATED"/>
    <property type="match status" value="1"/>
</dbReference>
<gene>
    <name evidence="9" type="ORF">FA09DRAFT_335550</name>
</gene>
<feature type="transmembrane region" description="Helical" evidence="7">
    <location>
        <begin position="143"/>
        <end position="162"/>
    </location>
</feature>
<keyword evidence="4 7" id="KW-1133">Transmembrane helix</keyword>
<evidence type="ECO:0000313" key="10">
    <source>
        <dbReference type="Proteomes" id="UP000245946"/>
    </source>
</evidence>
<feature type="transmembrane region" description="Helical" evidence="7">
    <location>
        <begin position="416"/>
        <end position="438"/>
    </location>
</feature>
<feature type="transmembrane region" description="Helical" evidence="7">
    <location>
        <begin position="168"/>
        <end position="187"/>
    </location>
</feature>
<dbReference type="OrthoDB" id="2985014at2759"/>
<feature type="domain" description="Major facilitator superfamily (MFS) profile" evidence="8">
    <location>
        <begin position="73"/>
        <end position="510"/>
    </location>
</feature>
<dbReference type="Pfam" id="PF07690">
    <property type="entry name" value="MFS_1"/>
    <property type="match status" value="1"/>
</dbReference>
<feature type="transmembrane region" description="Helical" evidence="7">
    <location>
        <begin position="367"/>
        <end position="384"/>
    </location>
</feature>
<keyword evidence="3 7" id="KW-0812">Transmembrane</keyword>
<keyword evidence="10" id="KW-1185">Reference proteome</keyword>
<evidence type="ECO:0000313" key="9">
    <source>
        <dbReference type="EMBL" id="PWN94722.1"/>
    </source>
</evidence>
<keyword evidence="5 7" id="KW-0472">Membrane</keyword>
<proteinExistence type="predicted"/>
<evidence type="ECO:0000256" key="7">
    <source>
        <dbReference type="SAM" id="Phobius"/>
    </source>
</evidence>
<feature type="transmembrane region" description="Helical" evidence="7">
    <location>
        <begin position="110"/>
        <end position="131"/>
    </location>
</feature>
<comment type="subcellular location">
    <subcellularLocation>
        <location evidence="1">Membrane</location>
        <topology evidence="1">Multi-pass membrane protein</topology>
    </subcellularLocation>
</comment>
<dbReference type="GO" id="GO:0016020">
    <property type="term" value="C:membrane"/>
    <property type="evidence" value="ECO:0007669"/>
    <property type="project" value="UniProtKB-SubCell"/>
</dbReference>
<dbReference type="Proteomes" id="UP000245946">
    <property type="component" value="Unassembled WGS sequence"/>
</dbReference>
<evidence type="ECO:0000259" key="8">
    <source>
        <dbReference type="PROSITE" id="PS50850"/>
    </source>
</evidence>
<feature type="transmembrane region" description="Helical" evidence="7">
    <location>
        <begin position="199"/>
        <end position="219"/>
    </location>
</feature>
<dbReference type="AlphaFoldDB" id="A0A316Z002"/>
<evidence type="ECO:0000256" key="3">
    <source>
        <dbReference type="ARBA" id="ARBA00022692"/>
    </source>
</evidence>
<feature type="transmembrane region" description="Helical" evidence="7">
    <location>
        <begin position="450"/>
        <end position="471"/>
    </location>
</feature>
<feature type="transmembrane region" description="Helical" evidence="7">
    <location>
        <begin position="231"/>
        <end position="251"/>
    </location>
</feature>
<organism evidence="9 10">
    <name type="scientific">Tilletiopsis washingtonensis</name>
    <dbReference type="NCBI Taxonomy" id="58919"/>
    <lineage>
        <taxon>Eukaryota</taxon>
        <taxon>Fungi</taxon>
        <taxon>Dikarya</taxon>
        <taxon>Basidiomycota</taxon>
        <taxon>Ustilaginomycotina</taxon>
        <taxon>Exobasidiomycetes</taxon>
        <taxon>Entylomatales</taxon>
        <taxon>Entylomatales incertae sedis</taxon>
        <taxon>Tilletiopsis</taxon>
    </lineage>
</organism>
<evidence type="ECO:0000256" key="5">
    <source>
        <dbReference type="ARBA" id="ARBA00023136"/>
    </source>
</evidence>
<evidence type="ECO:0000256" key="6">
    <source>
        <dbReference type="SAM" id="MobiDB-lite"/>
    </source>
</evidence>
<dbReference type="EMBL" id="KZ819309">
    <property type="protein sequence ID" value="PWN94722.1"/>
    <property type="molecule type" value="Genomic_DNA"/>
</dbReference>
<dbReference type="STRING" id="58919.A0A316Z002"/>
<feature type="compositionally biased region" description="Basic and acidic residues" evidence="6">
    <location>
        <begin position="11"/>
        <end position="21"/>
    </location>
</feature>
<dbReference type="PANTHER" id="PTHR43791">
    <property type="entry name" value="PERMEASE-RELATED"/>
    <property type="match status" value="1"/>
</dbReference>
<evidence type="ECO:0000256" key="2">
    <source>
        <dbReference type="ARBA" id="ARBA00022448"/>
    </source>
</evidence>
<evidence type="ECO:0000256" key="1">
    <source>
        <dbReference type="ARBA" id="ARBA00004141"/>
    </source>
</evidence>